<dbReference type="InterPro" id="IPR016181">
    <property type="entry name" value="Acyl_CoA_acyltransferase"/>
</dbReference>
<dbReference type="Gene3D" id="3.40.630.30">
    <property type="match status" value="1"/>
</dbReference>
<dbReference type="Pfam" id="PF13302">
    <property type="entry name" value="Acetyltransf_3"/>
    <property type="match status" value="1"/>
</dbReference>
<dbReference type="EMBL" id="CP046566">
    <property type="protein sequence ID" value="QGW29852.1"/>
    <property type="molecule type" value="Genomic_DNA"/>
</dbReference>
<dbReference type="AlphaFoldDB" id="A0A6I6GSA9"/>
<evidence type="ECO:0000313" key="3">
    <source>
        <dbReference type="Proteomes" id="UP000426027"/>
    </source>
</evidence>
<dbReference type="Proteomes" id="UP000426027">
    <property type="component" value="Chromosome"/>
</dbReference>
<reference evidence="2 3" key="1">
    <citation type="submission" date="2019-11" db="EMBL/GenBank/DDBJ databases">
        <authorList>
            <person name="Im W.T."/>
        </authorList>
    </citation>
    <scope>NUCLEOTIDE SEQUENCE [LARGE SCALE GENOMIC DNA]</scope>
    <source>
        <strain evidence="2 3">SB-02</strain>
    </source>
</reference>
<feature type="domain" description="N-acetyltransferase" evidence="1">
    <location>
        <begin position="11"/>
        <end position="178"/>
    </location>
</feature>
<dbReference type="SUPFAM" id="SSF55729">
    <property type="entry name" value="Acyl-CoA N-acyltransferases (Nat)"/>
    <property type="match status" value="1"/>
</dbReference>
<accession>A0A6I6GSA9</accession>
<organism evidence="2 3">
    <name type="scientific">Phnomibacter ginsenosidimutans</name>
    <dbReference type="NCBI Taxonomy" id="2676868"/>
    <lineage>
        <taxon>Bacteria</taxon>
        <taxon>Pseudomonadati</taxon>
        <taxon>Bacteroidota</taxon>
        <taxon>Chitinophagia</taxon>
        <taxon>Chitinophagales</taxon>
        <taxon>Chitinophagaceae</taxon>
        <taxon>Phnomibacter</taxon>
    </lineage>
</organism>
<dbReference type="PANTHER" id="PTHR43328:SF1">
    <property type="entry name" value="N-ACETYLTRANSFERASE DOMAIN-CONTAINING PROTEIN"/>
    <property type="match status" value="1"/>
</dbReference>
<proteinExistence type="predicted"/>
<sequence>MKIISIQTTTCTLRNLQERDAASFATLANNPNIAQNLRDYFPYPYTMQHAIDFIRMEMARPMPMNLAIELNGEAVGAIGISPLSDVYRYGADFGYWLGQPYWGKGIMTQAAKAMVNYVFHNFPLTRLQGSVFDFNEGSMKVLHNAGFQLECIARDAVFKNGRQCNEHRFALLKNDWMKLQS</sequence>
<dbReference type="PROSITE" id="PS51186">
    <property type="entry name" value="GNAT"/>
    <property type="match status" value="1"/>
</dbReference>
<name>A0A6I6GSA9_9BACT</name>
<dbReference type="GO" id="GO:0016747">
    <property type="term" value="F:acyltransferase activity, transferring groups other than amino-acyl groups"/>
    <property type="evidence" value="ECO:0007669"/>
    <property type="project" value="InterPro"/>
</dbReference>
<dbReference type="RefSeq" id="WP_157480445.1">
    <property type="nucleotide sequence ID" value="NZ_CP046566.1"/>
</dbReference>
<dbReference type="KEGG" id="fls:GLV81_18540"/>
<dbReference type="InterPro" id="IPR000182">
    <property type="entry name" value="GNAT_dom"/>
</dbReference>
<evidence type="ECO:0000259" key="1">
    <source>
        <dbReference type="PROSITE" id="PS51186"/>
    </source>
</evidence>
<keyword evidence="3" id="KW-1185">Reference proteome</keyword>
<keyword evidence="2" id="KW-0808">Transferase</keyword>
<gene>
    <name evidence="2" type="ORF">GLV81_18540</name>
</gene>
<evidence type="ECO:0000313" key="2">
    <source>
        <dbReference type="EMBL" id="QGW29852.1"/>
    </source>
</evidence>
<dbReference type="PANTHER" id="PTHR43328">
    <property type="entry name" value="ACETYLTRANSFERASE-RELATED"/>
    <property type="match status" value="1"/>
</dbReference>
<protein>
    <submittedName>
        <fullName evidence="2">GNAT family N-acetyltransferase</fullName>
    </submittedName>
</protein>